<dbReference type="Proteomes" id="UP000594454">
    <property type="component" value="Chromosome 3"/>
</dbReference>
<feature type="domain" description="SYO1-like TPR repeats" evidence="3">
    <location>
        <begin position="400"/>
        <end position="643"/>
    </location>
</feature>
<dbReference type="GO" id="GO:0051082">
    <property type="term" value="F:unfolded protein binding"/>
    <property type="evidence" value="ECO:0007669"/>
    <property type="project" value="TreeGrafter"/>
</dbReference>
<feature type="compositionally biased region" description="Acidic residues" evidence="2">
    <location>
        <begin position="359"/>
        <end position="374"/>
    </location>
</feature>
<proteinExistence type="inferred from homology"/>
<dbReference type="InterPro" id="IPR011989">
    <property type="entry name" value="ARM-like"/>
</dbReference>
<protein>
    <recommendedName>
        <fullName evidence="3">SYO1-like TPR repeats domain-containing protein</fullName>
    </recommendedName>
</protein>
<evidence type="ECO:0000313" key="4">
    <source>
        <dbReference type="EMBL" id="CAD7086432.1"/>
    </source>
</evidence>
<dbReference type="InterPro" id="IPR057990">
    <property type="entry name" value="TPR_SYO1"/>
</dbReference>
<dbReference type="Gene3D" id="1.25.10.10">
    <property type="entry name" value="Leucine-rich Repeat Variant"/>
    <property type="match status" value="1"/>
</dbReference>
<dbReference type="AlphaFoldDB" id="A0A7R8YV29"/>
<dbReference type="EMBL" id="LR899011">
    <property type="protein sequence ID" value="CAD7086432.1"/>
    <property type="molecule type" value="Genomic_DNA"/>
</dbReference>
<comment type="similarity">
    <text evidence="1">Belongs to the nuclear import and ribosome assembly adapter family.</text>
</comment>
<evidence type="ECO:0000256" key="1">
    <source>
        <dbReference type="ARBA" id="ARBA00049983"/>
    </source>
</evidence>
<gene>
    <name evidence="4" type="ORF">HERILL_LOCUS9206</name>
</gene>
<dbReference type="InterPro" id="IPR016024">
    <property type="entry name" value="ARM-type_fold"/>
</dbReference>
<dbReference type="SUPFAM" id="SSF48371">
    <property type="entry name" value="ARM repeat"/>
    <property type="match status" value="1"/>
</dbReference>
<dbReference type="InterPro" id="IPR052616">
    <property type="entry name" value="SYO1-like"/>
</dbReference>
<dbReference type="GO" id="GO:0042273">
    <property type="term" value="P:ribosomal large subunit biogenesis"/>
    <property type="evidence" value="ECO:0007669"/>
    <property type="project" value="TreeGrafter"/>
</dbReference>
<dbReference type="OMA" id="ENELHAD"/>
<dbReference type="OrthoDB" id="288703at2759"/>
<feature type="region of interest" description="Disordered" evidence="2">
    <location>
        <begin position="359"/>
        <end position="390"/>
    </location>
</feature>
<sequence>MGKTRKNKRLIPRVNPLGIPSNREVDENEELFGINDHPEGPIQAIFEQLQSVSVEEKMNALQSLALMSASVDKARVLSSSEIIRVAAPLLMDRSQPLRNATAGALRNLSVCGVDVCENLVEQDVLTPLLALLNEYAMNPTWVPIFDQELNNQLDEKSDTFLQAINLLWNLCESTSVALENFNQTSVVQSFIRCLDFNVFGLDISIAVAQCLLVISEDNANCWNILNNFVQEFLCLLNIDGDPSHALLRTLAAGILSNVPALAAAHSAKILEALAKTLDLNHREVLGSITSKLPLLEEQDTLIDVSDNPNAMEEETDEAASRRRRLQELPTEVELEVKSIERLLEAQRVAAETITNICSSDDDEWADDDNDENSDAESVHDYENSNNSSTNLQNIDRLPVDILEAIKSLGLIEKLWQRAQPIPENVYLILQESKTKLSKKVRSLRLSALLCLQNLCNTMTTEDLGGPDAIYGVWLDLGQQVFQGPNDIVILEPATSLMRASLEHLKHSPELFKQMTLSDLELILNGLQNCSEAEIRANWLRMLGILGCLLSEPLVKVIISFILETCLKEDEVWTISEAIDALMDMFSDNDWEQISFELNLQQKCVELEKIFKTKIRQQKRDLKDRYPAVMTVRTNFTRFVKYIEGQMKNYKPQRVS</sequence>
<feature type="region of interest" description="Disordered" evidence="2">
    <location>
        <begin position="303"/>
        <end position="324"/>
    </location>
</feature>
<dbReference type="GO" id="GO:0006606">
    <property type="term" value="P:protein import into nucleus"/>
    <property type="evidence" value="ECO:0007669"/>
    <property type="project" value="TreeGrafter"/>
</dbReference>
<evidence type="ECO:0000256" key="2">
    <source>
        <dbReference type="SAM" id="MobiDB-lite"/>
    </source>
</evidence>
<evidence type="ECO:0000259" key="3">
    <source>
        <dbReference type="Pfam" id="PF25567"/>
    </source>
</evidence>
<organism evidence="4 5">
    <name type="scientific">Hermetia illucens</name>
    <name type="common">Black soldier fly</name>
    <dbReference type="NCBI Taxonomy" id="343691"/>
    <lineage>
        <taxon>Eukaryota</taxon>
        <taxon>Metazoa</taxon>
        <taxon>Ecdysozoa</taxon>
        <taxon>Arthropoda</taxon>
        <taxon>Hexapoda</taxon>
        <taxon>Insecta</taxon>
        <taxon>Pterygota</taxon>
        <taxon>Neoptera</taxon>
        <taxon>Endopterygota</taxon>
        <taxon>Diptera</taxon>
        <taxon>Brachycera</taxon>
        <taxon>Stratiomyomorpha</taxon>
        <taxon>Stratiomyidae</taxon>
        <taxon>Hermetiinae</taxon>
        <taxon>Hermetia</taxon>
    </lineage>
</organism>
<dbReference type="PANTHER" id="PTHR13347">
    <property type="entry name" value="HEAT REPEAT-CONTAINING PROTEIN 3"/>
    <property type="match status" value="1"/>
</dbReference>
<evidence type="ECO:0000313" key="5">
    <source>
        <dbReference type="Proteomes" id="UP000594454"/>
    </source>
</evidence>
<dbReference type="PANTHER" id="PTHR13347:SF1">
    <property type="entry name" value="HEAT REPEAT-CONTAINING PROTEIN 3"/>
    <property type="match status" value="1"/>
</dbReference>
<accession>A0A7R8YV29</accession>
<dbReference type="Pfam" id="PF25567">
    <property type="entry name" value="TPR_SYO1"/>
    <property type="match status" value="1"/>
</dbReference>
<reference evidence="4 5" key="1">
    <citation type="submission" date="2020-11" db="EMBL/GenBank/DDBJ databases">
        <authorList>
            <person name="Wallbank WR R."/>
            <person name="Pardo Diaz C."/>
            <person name="Kozak K."/>
            <person name="Martin S."/>
            <person name="Jiggins C."/>
            <person name="Moest M."/>
            <person name="Warren A I."/>
            <person name="Generalovic N T."/>
            <person name="Byers J.R.P. K."/>
            <person name="Montejo-Kovacevich G."/>
            <person name="Yen C E."/>
        </authorList>
    </citation>
    <scope>NUCLEOTIDE SEQUENCE [LARGE SCALE GENOMIC DNA]</scope>
</reference>
<dbReference type="InParanoid" id="A0A7R8YV29"/>
<name>A0A7R8YV29_HERIL</name>
<dbReference type="FunCoup" id="A0A7R8YV29">
    <property type="interactions" value="101"/>
</dbReference>
<keyword evidence="5" id="KW-1185">Reference proteome</keyword>